<protein>
    <submittedName>
        <fullName evidence="2">Uncharacterized protein</fullName>
    </submittedName>
</protein>
<accession>A0A8G1R9U1</accession>
<keyword evidence="1" id="KW-0812">Transmembrane</keyword>
<keyword evidence="1" id="KW-1133">Transmembrane helix</keyword>
<evidence type="ECO:0000313" key="3">
    <source>
        <dbReference type="Proteomes" id="UP000249526"/>
    </source>
</evidence>
<proteinExistence type="predicted"/>
<sequence length="53" mass="6102">MMGFRAASLSETTLPVWCVSFRPQTLFRLDLSLNLFYSTFILLFLPLLDCLPC</sequence>
<keyword evidence="1" id="KW-0472">Membrane</keyword>
<dbReference type="GeneID" id="37166118"/>
<keyword evidence="3" id="KW-1185">Reference proteome</keyword>
<dbReference type="EMBL" id="KZ825056">
    <property type="protein sequence ID" value="RAH61231.1"/>
    <property type="molecule type" value="Genomic_DNA"/>
</dbReference>
<evidence type="ECO:0000313" key="2">
    <source>
        <dbReference type="EMBL" id="RAH61231.1"/>
    </source>
</evidence>
<dbReference type="Proteomes" id="UP000249526">
    <property type="component" value="Unassembled WGS sequence"/>
</dbReference>
<feature type="transmembrane region" description="Helical" evidence="1">
    <location>
        <begin position="31"/>
        <end position="51"/>
    </location>
</feature>
<reference evidence="2 3" key="1">
    <citation type="submission" date="2018-02" db="EMBL/GenBank/DDBJ databases">
        <title>The genomes of Aspergillus section Nigri reveals drivers in fungal speciation.</title>
        <authorList>
            <consortium name="DOE Joint Genome Institute"/>
            <person name="Vesth T.C."/>
            <person name="Nybo J."/>
            <person name="Theobald S."/>
            <person name="Brandl J."/>
            <person name="Frisvad J.C."/>
            <person name="Nielsen K.F."/>
            <person name="Lyhne E.K."/>
            <person name="Kogle M.E."/>
            <person name="Kuo A."/>
            <person name="Riley R."/>
            <person name="Clum A."/>
            <person name="Nolan M."/>
            <person name="Lipzen A."/>
            <person name="Salamov A."/>
            <person name="Henrissat B."/>
            <person name="Wiebenga A."/>
            <person name="De vries R.P."/>
            <person name="Grigoriev I.V."/>
            <person name="Mortensen U.H."/>
            <person name="Andersen M.R."/>
            <person name="Baker S.E."/>
        </authorList>
    </citation>
    <scope>NUCLEOTIDE SEQUENCE [LARGE SCALE GENOMIC DNA]</scope>
    <source>
        <strain evidence="2 3">CBS 112811</strain>
    </source>
</reference>
<evidence type="ECO:0000256" key="1">
    <source>
        <dbReference type="SAM" id="Phobius"/>
    </source>
</evidence>
<name>A0A8G1R9U1_9EURO</name>
<gene>
    <name evidence="2" type="ORF">BO85DRAFT_475350</name>
</gene>
<organism evidence="2 3">
    <name type="scientific">Aspergillus piperis CBS 112811</name>
    <dbReference type="NCBI Taxonomy" id="1448313"/>
    <lineage>
        <taxon>Eukaryota</taxon>
        <taxon>Fungi</taxon>
        <taxon>Dikarya</taxon>
        <taxon>Ascomycota</taxon>
        <taxon>Pezizomycotina</taxon>
        <taxon>Eurotiomycetes</taxon>
        <taxon>Eurotiomycetidae</taxon>
        <taxon>Eurotiales</taxon>
        <taxon>Aspergillaceae</taxon>
        <taxon>Aspergillus</taxon>
        <taxon>Aspergillus subgen. Circumdati</taxon>
    </lineage>
</organism>
<dbReference type="AlphaFoldDB" id="A0A8G1R9U1"/>
<dbReference type="RefSeq" id="XP_025519153.1">
    <property type="nucleotide sequence ID" value="XM_025662716.1"/>
</dbReference>